<dbReference type="Proteomes" id="UP001162483">
    <property type="component" value="Unassembled WGS sequence"/>
</dbReference>
<protein>
    <submittedName>
        <fullName evidence="1">Uncharacterized protein</fullName>
    </submittedName>
</protein>
<sequence>MASPLCEISDVCKDWTLVKNISSTQNRNTVLPLCGISDVYTDGSSLKNISALGTGIRLLPCVRSLMSDRNTASPPCEIFYAH</sequence>
<gene>
    <name evidence="1" type="ORF">SPARVUS_LOCUS4640379</name>
</gene>
<evidence type="ECO:0000313" key="2">
    <source>
        <dbReference type="Proteomes" id="UP001162483"/>
    </source>
</evidence>
<evidence type="ECO:0000313" key="1">
    <source>
        <dbReference type="EMBL" id="CAI9557097.1"/>
    </source>
</evidence>
<organism evidence="1 2">
    <name type="scientific">Staurois parvus</name>
    <dbReference type="NCBI Taxonomy" id="386267"/>
    <lineage>
        <taxon>Eukaryota</taxon>
        <taxon>Metazoa</taxon>
        <taxon>Chordata</taxon>
        <taxon>Craniata</taxon>
        <taxon>Vertebrata</taxon>
        <taxon>Euteleostomi</taxon>
        <taxon>Amphibia</taxon>
        <taxon>Batrachia</taxon>
        <taxon>Anura</taxon>
        <taxon>Neobatrachia</taxon>
        <taxon>Ranoidea</taxon>
        <taxon>Ranidae</taxon>
        <taxon>Staurois</taxon>
    </lineage>
</organism>
<proteinExistence type="predicted"/>
<dbReference type="EMBL" id="CATNWA010008895">
    <property type="protein sequence ID" value="CAI9557097.1"/>
    <property type="molecule type" value="Genomic_DNA"/>
</dbReference>
<keyword evidence="2" id="KW-1185">Reference proteome</keyword>
<comment type="caution">
    <text evidence="1">The sequence shown here is derived from an EMBL/GenBank/DDBJ whole genome shotgun (WGS) entry which is preliminary data.</text>
</comment>
<name>A0ABN9CAK1_9NEOB</name>
<reference evidence="1" key="1">
    <citation type="submission" date="2023-05" db="EMBL/GenBank/DDBJ databases">
        <authorList>
            <person name="Stuckert A."/>
        </authorList>
    </citation>
    <scope>NUCLEOTIDE SEQUENCE</scope>
</reference>
<accession>A0ABN9CAK1</accession>